<keyword evidence="2" id="KW-0472">Membrane</keyword>
<protein>
    <recommendedName>
        <fullName evidence="5">HVA22-like protein</fullName>
    </recommendedName>
</protein>
<dbReference type="Pfam" id="PF03134">
    <property type="entry name" value="TB2_DP1_HVA22"/>
    <property type="match status" value="1"/>
</dbReference>
<keyword evidence="4" id="KW-1185">Reference proteome</keyword>
<feature type="transmembrane region" description="Helical" evidence="2">
    <location>
        <begin position="53"/>
        <end position="70"/>
    </location>
</feature>
<dbReference type="InterPro" id="IPR004345">
    <property type="entry name" value="TB2_DP1_HVA22"/>
</dbReference>
<feature type="transmembrane region" description="Helical" evidence="2">
    <location>
        <begin position="76"/>
        <end position="96"/>
    </location>
</feature>
<dbReference type="GO" id="GO:0016020">
    <property type="term" value="C:membrane"/>
    <property type="evidence" value="ECO:0007669"/>
    <property type="project" value="UniProtKB-SubCell"/>
</dbReference>
<evidence type="ECO:0000256" key="1">
    <source>
        <dbReference type="RuleBase" id="RU362006"/>
    </source>
</evidence>
<comment type="similarity">
    <text evidence="1">Belongs to the DP1 family.</text>
</comment>
<gene>
    <name evidence="3" type="ORF">BgAZ_402070</name>
</gene>
<dbReference type="PANTHER" id="PTHR12300:SF117">
    <property type="entry name" value="LP05237P-RELATED"/>
    <property type="match status" value="1"/>
</dbReference>
<comment type="caution">
    <text evidence="3">The sequence shown here is derived from an EMBL/GenBank/DDBJ whole genome shotgun (WGS) entry which is preliminary data.</text>
</comment>
<organism evidence="3 4">
    <name type="scientific">Babesia gibsoni</name>
    <dbReference type="NCBI Taxonomy" id="33632"/>
    <lineage>
        <taxon>Eukaryota</taxon>
        <taxon>Sar</taxon>
        <taxon>Alveolata</taxon>
        <taxon>Apicomplexa</taxon>
        <taxon>Aconoidasida</taxon>
        <taxon>Piroplasmida</taxon>
        <taxon>Babesiidae</taxon>
        <taxon>Babesia</taxon>
    </lineage>
</organism>
<dbReference type="EMBL" id="JAVEPI010000004">
    <property type="protein sequence ID" value="KAK1442177.1"/>
    <property type="molecule type" value="Genomic_DNA"/>
</dbReference>
<reference evidence="3" key="1">
    <citation type="submission" date="2023-08" db="EMBL/GenBank/DDBJ databases">
        <title>Draft sequence of the Babesia gibsoni genome.</title>
        <authorList>
            <person name="Yamagishi J.Y."/>
            <person name="Xuan X.X."/>
        </authorList>
    </citation>
    <scope>NUCLEOTIDE SEQUENCE</scope>
    <source>
        <strain evidence="3">Azabu</strain>
    </source>
</reference>
<dbReference type="PANTHER" id="PTHR12300">
    <property type="entry name" value="HVA22-LIKE PROTEINS"/>
    <property type="match status" value="1"/>
</dbReference>
<dbReference type="AlphaFoldDB" id="A0AAD8LIG1"/>
<accession>A0AAD8LIG1</accession>
<evidence type="ECO:0000313" key="3">
    <source>
        <dbReference type="EMBL" id="KAK1442177.1"/>
    </source>
</evidence>
<evidence type="ECO:0008006" key="5">
    <source>
        <dbReference type="Google" id="ProtNLM"/>
    </source>
</evidence>
<evidence type="ECO:0000313" key="4">
    <source>
        <dbReference type="Proteomes" id="UP001230268"/>
    </source>
</evidence>
<comment type="subcellular location">
    <subcellularLocation>
        <location evidence="1">Membrane</location>
        <topology evidence="1">Multi-pass membrane protein</topology>
    </subcellularLocation>
</comment>
<keyword evidence="2" id="KW-1133">Transmembrane helix</keyword>
<proteinExistence type="inferred from homology"/>
<sequence length="159" mass="18707">MAVSLLSTPMYWVLNLVICILYPACKTFAHLFPAVVGLEPSPSGEDPRQNCGLYAHYLFYWTIYYVYWWVEYTLLSFLMPYVPLFYEAKLLLFFWLTSDHFKGSGYVYHRYVMKEVLHMCNLAIKEVDEKLDVRNKKSLTDVAKHVGSIEDVNFRSMEC</sequence>
<name>A0AAD8LIG1_BABGI</name>
<keyword evidence="2" id="KW-0812">Transmembrane</keyword>
<dbReference type="Proteomes" id="UP001230268">
    <property type="component" value="Unassembled WGS sequence"/>
</dbReference>
<feature type="transmembrane region" description="Helical" evidence="2">
    <location>
        <begin position="12"/>
        <end position="32"/>
    </location>
</feature>
<evidence type="ECO:0000256" key="2">
    <source>
        <dbReference type="SAM" id="Phobius"/>
    </source>
</evidence>